<feature type="region of interest" description="Disordered" evidence="4">
    <location>
        <begin position="50"/>
        <end position="78"/>
    </location>
</feature>
<dbReference type="InterPro" id="IPR001753">
    <property type="entry name" value="Enoyl-CoA_hydra/iso"/>
</dbReference>
<evidence type="ECO:0000259" key="6">
    <source>
        <dbReference type="PROSITE" id="PS50010"/>
    </source>
</evidence>
<dbReference type="InterPro" id="IPR052233">
    <property type="entry name" value="Rho-type_GEFs"/>
</dbReference>
<dbReference type="InterPro" id="IPR001849">
    <property type="entry name" value="PH_domain"/>
</dbReference>
<feature type="compositionally biased region" description="Polar residues" evidence="4">
    <location>
        <begin position="2288"/>
        <end position="2303"/>
    </location>
</feature>
<feature type="compositionally biased region" description="Basic and acidic residues" evidence="4">
    <location>
        <begin position="255"/>
        <end position="271"/>
    </location>
</feature>
<feature type="region of interest" description="Disordered" evidence="4">
    <location>
        <begin position="1077"/>
        <end position="1107"/>
    </location>
</feature>
<feature type="compositionally biased region" description="Basic and acidic residues" evidence="4">
    <location>
        <begin position="692"/>
        <end position="709"/>
    </location>
</feature>
<dbReference type="InterPro" id="IPR025715">
    <property type="entry name" value="FoP_C"/>
</dbReference>
<sequence>MDRSLDDVISERQVGSPVTAISWSITDLQCSPARLVAVEVPATTTIHAMVSERPQHPTDNGAASRGRGRDTRAVDSYVPGDDRFDDALDRISSAIADSRRRAAPEGSAKIRVDNLHYELDATDIKELFRRIGDVASCELLYDRQDRSRGTAYVTYFDERDARDAMREFDGANAYGQPIRLSLVPVGPATRGGRAGRSLFDRIEDSHGRQRSASPNSLDRRSAKPAQEHIDRYMPGEGRRRSPGPRRGGGGRRAGARREESGRGGRARDTEGRPAGGGRPKKTAEELDAEMADYWGPGGGAKTADANGAAVAAPAEAQATPQVDGDIDMIELDSWWSRHMVRHLNSSSDTTYLKWNTDRVVSLLLSIALNIKQILNKSAAVAMSGSGLEEAILFRKEGRAAIITLNVPKKLNAVSQAGFFRIAELLHEIAAMDDVVFTIVTGNGRFFTAGADVSTVGKDPVEHENPRKYWNTQLVSYNLHNTHAWYSHPKILIVALNGPAIGMGAALIAHADFVYAKRKLTLKAKAPHAYIATPFSSLGLVSEGGAAKAFVDKLGMSKATEALLTSRKVPCDELLRLGFINKVIRDGGGDPASGKGIDNDKFMKAVMQEIDDRLGDHLSHYAMLRMKALIKKPGRAMMDGVGIEEGLRHHRHVLCRASLDHHQASEPPRPHTATRGCATLFLSLTAVAGHPATSKDDPLRPTRRGIDPPDRVAAAHADDEPREVAWAHFTSMSYGSNPRGPPPPPPPRNTNRPLSFYPGDDAPTRLAGPRAQGQPHAHDEPQLPPPPPPPAPAQHSPNLGYNPQAYANAASPPLQYASQQAYSPPMRAYSTQGPRPYNPAAYQNAQSPSAYGYVTAAAPMSPGPQYTSYQPSQYSPTPSASTVSGSSPQLQYTPYGSTLVPEPTYSAYRPHQPAPLPVPPTQYASSQNSPATYSYQGQSLSPDVHGQPPDPYGDSPSPNMHESQSPYFPPSTSAARYDTPQSHDDPSFLAPRNDSITSMSLPSTPEQPDPSGYGAPPSRIAAHPQAHPLPDCPPPDFEEATNQPRSSRDPNEEIIAEHLAQQALFEHVESVLNDVPTNRHSDNSHLGYGLDTPASYGGKENGYAEDDDYDSDAEAAAGLEAMRMAEEQEQADIRRHSVFNAPLPNPSAVSVPPTLLPRTTSLNTDLPTLGEQTTPLSPGCEDDYTNVDMGMYGGGFDGNLHYGGDPSHLISASTDVSDFQRNFPSTSSRATGAYDSSTVPSRDTSLTNASTYGHANARVEDAIGGLSDPSAYNRKLSFDEGDEDPYLDDGTTPEDSTLGYGDTYAGLQSRPLPPPPSDSVESYYPSDSSQNVPYPTDPSDLLDETGMYLGSAQFPRSASFQSHSSTPTTVPVARRAKTDAEERKRQTMIRMSLYGNEGGYEGTLPSEAAANLGLDLPSLPAGKRFYPSKLTQRDFDRCTEPWALSSVGSWLRSMAGGETELREHAVQEALVNLFTSKVSNLNIADAEALSNLVIKEMYKADMLVQEEEWLKFGLGELAGVLFQLTGRGCYSRAVHEHDTPGRCYSHHCQRTVKKLTIMDPSIRQPDWMTFYHMSKESLEGVNKKSIELQNILHEIVTSEEGYMGELNVLGMLYRDGLRTAEPSIIPPKRLRQFLDDVFGKLGVVQKANEDFLLPQLRYRQREQGPWVRGFSDIFRSWIRKARSAYVDYAANFPHASFLMKQEQKQNMLFNSFCDGARNNKLSGRLEWYSFLKAPITRLQRYSLLLATAHKNMISDSEEKQNLETAIEEIKAVTLECDARVADGERKTSLSDLATKLKLRPEMKRVELNLTQWGRELFYQGELQRTGTSRFTWLETHVLLFDNYMVLAKKVQQRDAPHLDKYERFDVSKMPIPMDLLVLESSDDDPVVKSSVKGISSTAPSRQGGPASPGVTATNGLNKTNSNTSALVTNLETGISSRTNDEKTLYPFCVRHLGKDVYTLYSSTSQNRKVWCEKIIEAKTKHAASLYAQSAEPFNLRVIADYSFAYDALGGGAKTVMIKGTPLSRAIEDVERTYAHTGRQAPICRARVNCSTTFTQPHGKQMVVIGTDYGVYISESGNPRGWTRVVNALRVTQVAVLEEFNLLLLISDKSLVAYHLDVVCPSSGPSASGTSSSTTDSLRRAPQKLSGARDVSFFAIGRLKDRALVFYKKRESLTSVFRVLEPVYQKATERRSRLHIHHRGHTDSFRDYDDFYVPADCSGMNIFSTSIAVASAKGFEVLNLDKKQPWSVPDLKQPHVATIAARLANMDTVAMFKLDDTSPLASAGTAGSAHPQNLHTLPHSRNNSGGIAAPSPTGAGEFLCVYEECAVYVNKHGDISRSVVLEFVGRAREACLIGQYLVLFDQDFVEVRNALNGTLKQVVAGRDVRCLDNGRGGVDRGNMVLPGGLQRSIKFALQHPEHERSQLIVEMVLSDERLV</sequence>
<dbReference type="PROSITE" id="PS50010">
    <property type="entry name" value="DH_2"/>
    <property type="match status" value="1"/>
</dbReference>
<dbReference type="PROSITE" id="PS50219">
    <property type="entry name" value="CNH"/>
    <property type="match status" value="1"/>
</dbReference>
<dbReference type="Pfam" id="PF13865">
    <property type="entry name" value="FoP_duplication"/>
    <property type="match status" value="1"/>
</dbReference>
<dbReference type="InterPro" id="IPR001180">
    <property type="entry name" value="CNH_dom"/>
</dbReference>
<dbReference type="InterPro" id="IPR057283">
    <property type="entry name" value="RGF3_WH"/>
</dbReference>
<feature type="compositionally biased region" description="Pro residues" evidence="4">
    <location>
        <begin position="781"/>
        <end position="791"/>
    </location>
</feature>
<feature type="domain" description="CNH" evidence="8">
    <location>
        <begin position="2043"/>
        <end position="2392"/>
    </location>
</feature>
<evidence type="ECO:0000256" key="2">
    <source>
        <dbReference type="ARBA" id="ARBA00022884"/>
    </source>
</evidence>
<dbReference type="PROSITE" id="PS50003">
    <property type="entry name" value="PH_DOMAIN"/>
    <property type="match status" value="1"/>
</dbReference>
<feature type="domain" description="DH" evidence="6">
    <location>
        <begin position="1586"/>
        <end position="1778"/>
    </location>
</feature>
<feature type="region of interest" description="Disordered" evidence="4">
    <location>
        <begin position="183"/>
        <end position="281"/>
    </location>
</feature>
<dbReference type="PANTHER" id="PTHR46572:SF1">
    <property type="entry name" value="RHO1 GUANINE NUCLEOTIDE EXCHANGE FACTOR TUS1"/>
    <property type="match status" value="1"/>
</dbReference>
<dbReference type="GO" id="GO:0005085">
    <property type="term" value="F:guanyl-nucleotide exchange factor activity"/>
    <property type="evidence" value="ECO:0007669"/>
    <property type="project" value="InterPro"/>
</dbReference>
<feature type="compositionally biased region" description="Polar residues" evidence="4">
    <location>
        <begin position="1354"/>
        <end position="1368"/>
    </location>
</feature>
<evidence type="ECO:0000313" key="9">
    <source>
        <dbReference type="EMBL" id="KAB8527823.1"/>
    </source>
</evidence>
<dbReference type="Gene3D" id="1.20.900.10">
    <property type="entry name" value="Dbl homology (DH) domain"/>
    <property type="match status" value="1"/>
</dbReference>
<feature type="compositionally biased region" description="Basic and acidic residues" evidence="4">
    <location>
        <begin position="198"/>
        <end position="207"/>
    </location>
</feature>
<dbReference type="GO" id="GO:0003723">
    <property type="term" value="F:RNA binding"/>
    <property type="evidence" value="ECO:0007669"/>
    <property type="project" value="UniProtKB-UniRule"/>
</dbReference>
<dbReference type="Proteomes" id="UP000327013">
    <property type="component" value="Unassembled WGS sequence"/>
</dbReference>
<dbReference type="SMART" id="SM00036">
    <property type="entry name" value="CNH"/>
    <property type="match status" value="1"/>
</dbReference>
<dbReference type="SUPFAM" id="SSF52096">
    <property type="entry name" value="ClpP/crotonase"/>
    <property type="match status" value="1"/>
</dbReference>
<accession>A0A5N6L1J1</accession>
<dbReference type="InterPro" id="IPR029045">
    <property type="entry name" value="ClpP/crotonase-like_dom_sf"/>
</dbReference>
<feature type="domain" description="PH" evidence="5">
    <location>
        <begin position="1814"/>
        <end position="1978"/>
    </location>
</feature>
<keyword evidence="1" id="KW-0597">Phosphoprotein</keyword>
<organism evidence="9 10">
    <name type="scientific">Carpinus fangiana</name>
    <dbReference type="NCBI Taxonomy" id="176857"/>
    <lineage>
        <taxon>Eukaryota</taxon>
        <taxon>Viridiplantae</taxon>
        <taxon>Streptophyta</taxon>
        <taxon>Embryophyta</taxon>
        <taxon>Tracheophyta</taxon>
        <taxon>Spermatophyta</taxon>
        <taxon>Magnoliopsida</taxon>
        <taxon>eudicotyledons</taxon>
        <taxon>Gunneridae</taxon>
        <taxon>Pentapetalae</taxon>
        <taxon>rosids</taxon>
        <taxon>fabids</taxon>
        <taxon>Fagales</taxon>
        <taxon>Betulaceae</taxon>
        <taxon>Carpinus</taxon>
    </lineage>
</organism>
<evidence type="ECO:0000259" key="5">
    <source>
        <dbReference type="PROSITE" id="PS50003"/>
    </source>
</evidence>
<evidence type="ECO:0000256" key="1">
    <source>
        <dbReference type="ARBA" id="ARBA00022553"/>
    </source>
</evidence>
<dbReference type="Pfam" id="PF00378">
    <property type="entry name" value="ECH_1"/>
    <property type="match status" value="1"/>
</dbReference>
<evidence type="ECO:0000259" key="7">
    <source>
        <dbReference type="PROSITE" id="PS50102"/>
    </source>
</evidence>
<dbReference type="PANTHER" id="PTHR46572">
    <property type="entry name" value="RHO1 GDP-GTP EXCHANGE PROTEIN 1-RELATED"/>
    <property type="match status" value="1"/>
</dbReference>
<dbReference type="InterPro" id="IPR012677">
    <property type="entry name" value="Nucleotide-bd_a/b_plait_sf"/>
</dbReference>
<feature type="region of interest" description="Disordered" evidence="4">
    <location>
        <begin position="1220"/>
        <end position="1251"/>
    </location>
</feature>
<feature type="region of interest" description="Disordered" evidence="4">
    <location>
        <begin position="731"/>
        <end position="1053"/>
    </location>
</feature>
<feature type="region of interest" description="Disordered" evidence="4">
    <location>
        <begin position="1887"/>
        <end position="1917"/>
    </location>
</feature>
<feature type="compositionally biased region" description="Polar residues" evidence="4">
    <location>
        <begin position="882"/>
        <end position="895"/>
    </location>
</feature>
<dbReference type="Gene3D" id="3.90.226.10">
    <property type="entry name" value="2-enoyl-CoA Hydratase, Chain A, domain 1"/>
    <property type="match status" value="1"/>
</dbReference>
<reference evidence="9 10" key="1">
    <citation type="submission" date="2019-06" db="EMBL/GenBank/DDBJ databases">
        <title>A chromosomal-level reference genome of Carpinus fangiana (Coryloideae, Betulaceae).</title>
        <authorList>
            <person name="Yang X."/>
            <person name="Wang Z."/>
            <person name="Zhang L."/>
            <person name="Hao G."/>
            <person name="Liu J."/>
            <person name="Yang Y."/>
        </authorList>
    </citation>
    <scope>NUCLEOTIDE SEQUENCE [LARGE SCALE GENOMIC DNA]</scope>
    <source>
        <strain evidence="9">Cfa_2016G</strain>
        <tissue evidence="9">Leaf</tissue>
    </source>
</reference>
<dbReference type="SMART" id="SM00325">
    <property type="entry name" value="RhoGEF"/>
    <property type="match status" value="1"/>
</dbReference>
<feature type="compositionally biased region" description="Polar residues" evidence="4">
    <location>
        <begin position="921"/>
        <end position="940"/>
    </location>
</feature>
<dbReference type="EMBL" id="VIBQ01000056">
    <property type="protein sequence ID" value="KAB8527823.1"/>
    <property type="molecule type" value="Genomic_DNA"/>
</dbReference>
<keyword evidence="10" id="KW-1185">Reference proteome</keyword>
<dbReference type="SMART" id="SM01218">
    <property type="entry name" value="FoP_duplication"/>
    <property type="match status" value="1"/>
</dbReference>
<feature type="domain" description="RRM" evidence="7">
    <location>
        <begin position="108"/>
        <end position="185"/>
    </location>
</feature>
<dbReference type="InterPro" id="IPR011993">
    <property type="entry name" value="PH-like_dom_sf"/>
</dbReference>
<dbReference type="PROSITE" id="PS50102">
    <property type="entry name" value="RRM"/>
    <property type="match status" value="1"/>
</dbReference>
<feature type="compositionally biased region" description="Polar residues" evidence="4">
    <location>
        <begin position="955"/>
        <end position="973"/>
    </location>
</feature>
<dbReference type="InterPro" id="IPR000219">
    <property type="entry name" value="DH_dom"/>
</dbReference>
<evidence type="ECO:0000313" key="10">
    <source>
        <dbReference type="Proteomes" id="UP000327013"/>
    </source>
</evidence>
<dbReference type="InterPro" id="IPR041675">
    <property type="entry name" value="PH_5"/>
</dbReference>
<dbReference type="Gene3D" id="2.30.29.30">
    <property type="entry name" value="Pleckstrin-homology domain (PH domain)/Phosphotyrosine-binding domain (PTB)"/>
    <property type="match status" value="1"/>
</dbReference>
<protein>
    <submittedName>
        <fullName evidence="9">Uncharacterized protein</fullName>
    </submittedName>
</protein>
<dbReference type="CDD" id="cd12418">
    <property type="entry name" value="RRM_Aly_REF_like"/>
    <property type="match status" value="1"/>
</dbReference>
<dbReference type="SUPFAM" id="SSF50729">
    <property type="entry name" value="PH domain-like"/>
    <property type="match status" value="1"/>
</dbReference>
<feature type="region of interest" description="Disordered" evidence="4">
    <location>
        <begin position="2281"/>
        <end position="2306"/>
    </location>
</feature>
<dbReference type="Pfam" id="PF00621">
    <property type="entry name" value="RhoGEF"/>
    <property type="match status" value="1"/>
</dbReference>
<dbReference type="Pfam" id="PF00780">
    <property type="entry name" value="CNH"/>
    <property type="match status" value="1"/>
</dbReference>
<proteinExistence type="predicted"/>
<dbReference type="Pfam" id="PF00076">
    <property type="entry name" value="RRM_1"/>
    <property type="match status" value="1"/>
</dbReference>
<dbReference type="InterPro" id="IPR035979">
    <property type="entry name" value="RBD_domain_sf"/>
</dbReference>
<feature type="compositionally biased region" description="Basic and acidic residues" evidence="4">
    <location>
        <begin position="217"/>
        <end position="239"/>
    </location>
</feature>
<feature type="compositionally biased region" description="Pro residues" evidence="4">
    <location>
        <begin position="738"/>
        <end position="747"/>
    </location>
</feature>
<dbReference type="OrthoDB" id="1939490at2759"/>
<dbReference type="CDD" id="cd06558">
    <property type="entry name" value="crotonase-like"/>
    <property type="match status" value="1"/>
</dbReference>
<evidence type="ECO:0000259" key="8">
    <source>
        <dbReference type="PROSITE" id="PS50219"/>
    </source>
</evidence>
<feature type="region of interest" description="Disordered" evidence="4">
    <location>
        <begin position="688"/>
        <end position="719"/>
    </location>
</feature>
<dbReference type="Gene3D" id="3.30.70.330">
    <property type="match status" value="1"/>
</dbReference>
<dbReference type="InterPro" id="IPR000504">
    <property type="entry name" value="RRM_dom"/>
</dbReference>
<dbReference type="SUPFAM" id="SSF54928">
    <property type="entry name" value="RNA-binding domain, RBD"/>
    <property type="match status" value="1"/>
</dbReference>
<feature type="region of interest" description="Disordered" evidence="4">
    <location>
        <begin position="2120"/>
        <end position="2141"/>
    </location>
</feature>
<evidence type="ECO:0000256" key="4">
    <source>
        <dbReference type="SAM" id="MobiDB-lite"/>
    </source>
</evidence>
<keyword evidence="2 3" id="KW-0694">RNA-binding</keyword>
<feature type="compositionally biased region" description="Low complexity" evidence="4">
    <location>
        <begin position="2120"/>
        <end position="2134"/>
    </location>
</feature>
<gene>
    <name evidence="9" type="ORF">FH972_025474</name>
</gene>
<feature type="compositionally biased region" description="Polar residues" evidence="4">
    <location>
        <begin position="1160"/>
        <end position="1175"/>
    </location>
</feature>
<dbReference type="SUPFAM" id="SSF48065">
    <property type="entry name" value="DBL homology domain (DH-domain)"/>
    <property type="match status" value="1"/>
</dbReference>
<dbReference type="InterPro" id="IPR035899">
    <property type="entry name" value="DBL_dom_sf"/>
</dbReference>
<dbReference type="Pfam" id="PF23582">
    <property type="entry name" value="WHD_RGF3"/>
    <property type="match status" value="1"/>
</dbReference>
<name>A0A5N6L1J1_9ROSI</name>
<comment type="caution">
    <text evidence="9">The sequence shown here is derived from an EMBL/GenBank/DDBJ whole genome shotgun (WGS) entry which is preliminary data.</text>
</comment>
<feature type="region of interest" description="Disordered" evidence="4">
    <location>
        <begin position="1354"/>
        <end position="1383"/>
    </location>
</feature>
<dbReference type="SMART" id="SM00233">
    <property type="entry name" value="PH"/>
    <property type="match status" value="1"/>
</dbReference>
<dbReference type="Pfam" id="PF15405">
    <property type="entry name" value="PH_5"/>
    <property type="match status" value="1"/>
</dbReference>
<evidence type="ECO:0000256" key="3">
    <source>
        <dbReference type="PROSITE-ProRule" id="PRU00176"/>
    </source>
</evidence>
<feature type="compositionally biased region" description="Polar residues" evidence="4">
    <location>
        <begin position="993"/>
        <end position="1005"/>
    </location>
</feature>
<dbReference type="SMART" id="SM00360">
    <property type="entry name" value="RRM"/>
    <property type="match status" value="1"/>
</dbReference>
<feature type="compositionally biased region" description="Low complexity" evidence="4">
    <location>
        <begin position="862"/>
        <end position="881"/>
    </location>
</feature>
<feature type="region of interest" description="Disordered" evidence="4">
    <location>
        <begin position="1160"/>
        <end position="1179"/>
    </location>
</feature>
<feature type="region of interest" description="Disordered" evidence="4">
    <location>
        <begin position="1273"/>
        <end position="1337"/>
    </location>
</feature>